<gene>
    <name evidence="2" type="ORF">ACFSQ0_02460</name>
</gene>
<proteinExistence type="predicted"/>
<accession>A0ABW5SCE3</accession>
<evidence type="ECO:0000313" key="3">
    <source>
        <dbReference type="Proteomes" id="UP001597357"/>
    </source>
</evidence>
<feature type="chain" id="PRO_5047148606" evidence="1">
    <location>
        <begin position="21"/>
        <end position="120"/>
    </location>
</feature>
<sequence>MNLKKLLFCLLFILSGSIMAQEQAPENQKTSTTVVSKFAFSTGNLEELKNIDYDLLRAAFEGNAADARISVKISFEGEIPEVADGQLTQFVIEMKGLSGNLEKIIHKLDTRLKKLVAEME</sequence>
<protein>
    <submittedName>
        <fullName evidence="2">Uncharacterized protein</fullName>
    </submittedName>
</protein>
<organism evidence="2 3">
    <name type="scientific">Mesonia sediminis</name>
    <dbReference type="NCBI Taxonomy" id="1703946"/>
    <lineage>
        <taxon>Bacteria</taxon>
        <taxon>Pseudomonadati</taxon>
        <taxon>Bacteroidota</taxon>
        <taxon>Flavobacteriia</taxon>
        <taxon>Flavobacteriales</taxon>
        <taxon>Flavobacteriaceae</taxon>
        <taxon>Mesonia</taxon>
    </lineage>
</organism>
<comment type="caution">
    <text evidence="2">The sequence shown here is derived from an EMBL/GenBank/DDBJ whole genome shotgun (WGS) entry which is preliminary data.</text>
</comment>
<evidence type="ECO:0000313" key="2">
    <source>
        <dbReference type="EMBL" id="MFD2696842.1"/>
    </source>
</evidence>
<feature type="signal peptide" evidence="1">
    <location>
        <begin position="1"/>
        <end position="20"/>
    </location>
</feature>
<keyword evidence="1" id="KW-0732">Signal</keyword>
<evidence type="ECO:0000256" key="1">
    <source>
        <dbReference type="SAM" id="SignalP"/>
    </source>
</evidence>
<dbReference type="EMBL" id="JBHULZ010000009">
    <property type="protein sequence ID" value="MFD2696842.1"/>
    <property type="molecule type" value="Genomic_DNA"/>
</dbReference>
<name>A0ABW5SCE3_9FLAO</name>
<keyword evidence="3" id="KW-1185">Reference proteome</keyword>
<dbReference type="Proteomes" id="UP001597357">
    <property type="component" value="Unassembled WGS sequence"/>
</dbReference>
<dbReference type="RefSeq" id="WP_379043631.1">
    <property type="nucleotide sequence ID" value="NZ_JBHULZ010000009.1"/>
</dbReference>
<reference evidence="3" key="1">
    <citation type="journal article" date="2019" name="Int. J. Syst. Evol. Microbiol.">
        <title>The Global Catalogue of Microorganisms (GCM) 10K type strain sequencing project: providing services to taxonomists for standard genome sequencing and annotation.</title>
        <authorList>
            <consortium name="The Broad Institute Genomics Platform"/>
            <consortium name="The Broad Institute Genome Sequencing Center for Infectious Disease"/>
            <person name="Wu L."/>
            <person name="Ma J."/>
        </authorList>
    </citation>
    <scope>NUCLEOTIDE SEQUENCE [LARGE SCALE GENOMIC DNA]</scope>
    <source>
        <strain evidence="3">KCTC 42255</strain>
    </source>
</reference>